<dbReference type="SMART" id="SM00717">
    <property type="entry name" value="SANT"/>
    <property type="match status" value="1"/>
</dbReference>
<organism evidence="7">
    <name type="scientific">Collinsia rattanii</name>
    <name type="common">Sticky blue eyed Mary</name>
    <dbReference type="NCBI Taxonomy" id="183431"/>
    <lineage>
        <taxon>Eukaryota</taxon>
        <taxon>Viridiplantae</taxon>
        <taxon>Streptophyta</taxon>
        <taxon>Embryophyta</taxon>
        <taxon>Tracheophyta</taxon>
        <taxon>Spermatophyta</taxon>
        <taxon>Magnoliopsida</taxon>
        <taxon>eudicotyledons</taxon>
        <taxon>Gunneridae</taxon>
        <taxon>Pentapetalae</taxon>
        <taxon>asterids</taxon>
        <taxon>lamiids</taxon>
        <taxon>Lamiales</taxon>
        <taxon>Plantaginaceae</taxon>
        <taxon>Cheloneae</taxon>
        <taxon>Collinsia</taxon>
    </lineage>
</organism>
<proteinExistence type="predicted"/>
<dbReference type="EMBL" id="KC420804">
    <property type="protein sequence ID" value="AGI15588.1"/>
    <property type="molecule type" value="Genomic_DNA"/>
</dbReference>
<evidence type="ECO:0000256" key="2">
    <source>
        <dbReference type="ARBA" id="ARBA00023242"/>
    </source>
</evidence>
<dbReference type="EMBL" id="KC420805">
    <property type="protein sequence ID" value="AGI15589.1"/>
    <property type="molecule type" value="Genomic_DNA"/>
</dbReference>
<evidence type="ECO:0000313" key="7">
    <source>
        <dbReference type="EMBL" id="AGI15590.1"/>
    </source>
</evidence>
<dbReference type="AlphaFoldDB" id="M4WGD7"/>
<evidence type="ECO:0000259" key="4">
    <source>
        <dbReference type="PROSITE" id="PS50090"/>
    </source>
</evidence>
<dbReference type="EMBL" id="KC420809">
    <property type="protein sequence ID" value="AGI15593.1"/>
    <property type="molecule type" value="Genomic_DNA"/>
</dbReference>
<dbReference type="EMBL" id="KC420800">
    <property type="protein sequence ID" value="AGI15584.1"/>
    <property type="molecule type" value="Genomic_DNA"/>
</dbReference>
<sequence length="196" mass="21397">LGAASAIAANVDDNIEIPQNCKSRFFVGASSSYKASRGNDGPVQRPDSPDMDINERETAAADVLAGICGSISSEVMSSSITSSLDHGDGLPDWRYHKGGSSRKRLLTPEVTHTFDEECSDESYREMDLSDWTDEEKSIFIRAVSSYGKNYVMISQSVRTRSSEQCKLFFNKLCKRLPLNRVQPGVGNDVCADVNGG</sequence>
<dbReference type="EMBL" id="KC420808">
    <property type="protein sequence ID" value="AGI15592.1"/>
    <property type="molecule type" value="Genomic_DNA"/>
</dbReference>
<dbReference type="Pfam" id="PF00249">
    <property type="entry name" value="Myb_DNA-binding"/>
    <property type="match status" value="1"/>
</dbReference>
<dbReference type="EMBL" id="KC420802">
    <property type="protein sequence ID" value="AGI15586.1"/>
    <property type="molecule type" value="Genomic_DNA"/>
</dbReference>
<dbReference type="EMBL" id="KC420807">
    <property type="protein sequence ID" value="AGI15591.1"/>
    <property type="molecule type" value="Genomic_DNA"/>
</dbReference>
<dbReference type="CDD" id="cd00167">
    <property type="entry name" value="SANT"/>
    <property type="match status" value="1"/>
</dbReference>
<evidence type="ECO:0000256" key="1">
    <source>
        <dbReference type="ARBA" id="ARBA00004123"/>
    </source>
</evidence>
<dbReference type="InterPro" id="IPR001005">
    <property type="entry name" value="SANT/Myb"/>
</dbReference>
<evidence type="ECO:0000256" key="3">
    <source>
        <dbReference type="SAM" id="MobiDB-lite"/>
    </source>
</evidence>
<dbReference type="PROSITE" id="PS51294">
    <property type="entry name" value="HTH_MYB"/>
    <property type="match status" value="1"/>
</dbReference>
<dbReference type="PROSITE" id="PS50090">
    <property type="entry name" value="MYB_LIKE"/>
    <property type="match status" value="1"/>
</dbReference>
<dbReference type="PANTHER" id="PTHR47340">
    <property type="entry name" value="DUPLICATED HOMEODOMAIN-LIKE SUPERFAMILY PROTEIN"/>
    <property type="match status" value="1"/>
</dbReference>
<evidence type="ECO:0000259" key="5">
    <source>
        <dbReference type="PROSITE" id="PS51293"/>
    </source>
</evidence>
<dbReference type="SUPFAM" id="SSF46689">
    <property type="entry name" value="Homeodomain-like"/>
    <property type="match status" value="1"/>
</dbReference>
<dbReference type="EMBL" id="KC420801">
    <property type="protein sequence ID" value="AGI15585.1"/>
    <property type="molecule type" value="Genomic_DNA"/>
</dbReference>
<dbReference type="EMBL" id="KC420806">
    <property type="protein sequence ID" value="AGI15590.1"/>
    <property type="molecule type" value="Genomic_DNA"/>
</dbReference>
<feature type="domain" description="Myb-like" evidence="4">
    <location>
        <begin position="129"/>
        <end position="173"/>
    </location>
</feature>
<feature type="domain" description="SANT" evidence="5">
    <location>
        <begin position="129"/>
        <end position="177"/>
    </location>
</feature>
<dbReference type="Gene3D" id="1.20.58.1880">
    <property type="match status" value="1"/>
</dbReference>
<comment type="subcellular location">
    <subcellularLocation>
        <location evidence="1">Nucleus</location>
    </subcellularLocation>
</comment>
<dbReference type="PANTHER" id="PTHR47340:SF1">
    <property type="entry name" value="DUPLICATED HOMEODOMAIN-LIKE SUPERFAMILY PROTEIN"/>
    <property type="match status" value="1"/>
</dbReference>
<keyword evidence="2" id="KW-0539">Nucleus</keyword>
<feature type="non-terminal residue" evidence="7">
    <location>
        <position position="196"/>
    </location>
</feature>
<feature type="region of interest" description="Disordered" evidence="3">
    <location>
        <begin position="32"/>
        <end position="51"/>
    </location>
</feature>
<reference evidence="7" key="1">
    <citation type="journal article" date="2013" name="Evolution">
        <title>Comparative population genomics in collinsia sister species reveals evidence for reduced effective population size, relaxed selection, and evolution of biased gene conversion with an ongoing mating system shift.</title>
        <authorList>
            <person name="Hazzouri K.M."/>
            <person name="Escobar J.S."/>
            <person name="Ness R.W."/>
            <person name="Killian Newman L."/>
            <person name="Randle A.M."/>
            <person name="Kalisz S."/>
            <person name="Wright S.I."/>
        </authorList>
    </citation>
    <scope>NUCLEOTIDE SEQUENCE</scope>
</reference>
<protein>
    <submittedName>
        <fullName evidence="7">CollinsiaVI-like protein</fullName>
    </submittedName>
</protein>
<dbReference type="EMBL" id="KC420817">
    <property type="protein sequence ID" value="AGI15601.1"/>
    <property type="molecule type" value="Genomic_DNA"/>
</dbReference>
<dbReference type="InterPro" id="IPR017884">
    <property type="entry name" value="SANT_dom"/>
</dbReference>
<accession>M4WGD7</accession>
<dbReference type="PROSITE" id="PS51293">
    <property type="entry name" value="SANT"/>
    <property type="match status" value="1"/>
</dbReference>
<dbReference type="InterPro" id="IPR009057">
    <property type="entry name" value="Homeodomain-like_sf"/>
</dbReference>
<dbReference type="GO" id="GO:0005634">
    <property type="term" value="C:nucleus"/>
    <property type="evidence" value="ECO:0007669"/>
    <property type="project" value="UniProtKB-SubCell"/>
</dbReference>
<evidence type="ECO:0000259" key="6">
    <source>
        <dbReference type="PROSITE" id="PS51294"/>
    </source>
</evidence>
<dbReference type="InterPro" id="IPR017930">
    <property type="entry name" value="Myb_dom"/>
</dbReference>
<feature type="non-terminal residue" evidence="7">
    <location>
        <position position="1"/>
    </location>
</feature>
<feature type="domain" description="HTH myb-type" evidence="6">
    <location>
        <begin position="131"/>
        <end position="177"/>
    </location>
</feature>
<name>M4WGD7_COLLR</name>
<dbReference type="EMBL" id="KC420803">
    <property type="protein sequence ID" value="AGI15587.1"/>
    <property type="molecule type" value="Genomic_DNA"/>
</dbReference>